<sequence length="307" mass="34997">MFTQDKVRIRAEDWTKLTTSWTSTLLRIHVVTFIPDTAEERRGKDKKGKKFMFQHDKEKEEMDRMLDAGSPKSEQSRQRLSETDKQDQSKQNHDASETGKQGLSERKHDLPETDEPFQLEIDEDERGPQETEEPTEEYKSDWNDEDFYEVRYTGARHRLRQRTNVQSFSSSPGVVVNQRPRDNTSVPSNIYFEPTKPIFSWNKGSVDQDILPNAAGLEDQSDHNHCSITSESLPGSSSASQSSSSAHTHTINLQFPPVFTWQTKKTTLVEESPILKPNRPPDNPSSDHLKSTVQSLNNPPGDLNVDG</sequence>
<keyword evidence="3" id="KW-1185">Reference proteome</keyword>
<dbReference type="AlphaFoldDB" id="A0AAI9TBL2"/>
<comment type="caution">
    <text evidence="2">The sequence shown here is derived from an EMBL/GenBank/DDBJ whole genome shotgun (WGS) entry which is preliminary data.</text>
</comment>
<protein>
    <submittedName>
        <fullName evidence="2">Uncharacterized protein</fullName>
    </submittedName>
</protein>
<feature type="region of interest" description="Disordered" evidence="1">
    <location>
        <begin position="39"/>
        <end position="143"/>
    </location>
</feature>
<feature type="compositionally biased region" description="Low complexity" evidence="1">
    <location>
        <begin position="230"/>
        <end position="245"/>
    </location>
</feature>
<evidence type="ECO:0000256" key="1">
    <source>
        <dbReference type="SAM" id="MobiDB-lite"/>
    </source>
</evidence>
<gene>
    <name evidence="2" type="ORF">VN97_g9433</name>
</gene>
<feature type="region of interest" description="Disordered" evidence="1">
    <location>
        <begin position="170"/>
        <end position="192"/>
    </location>
</feature>
<feature type="compositionally biased region" description="Basic and acidic residues" evidence="1">
    <location>
        <begin position="53"/>
        <end position="66"/>
    </location>
</feature>
<organism evidence="2 3">
    <name type="scientific">Penicillium thymicola</name>
    <dbReference type="NCBI Taxonomy" id="293382"/>
    <lineage>
        <taxon>Eukaryota</taxon>
        <taxon>Fungi</taxon>
        <taxon>Dikarya</taxon>
        <taxon>Ascomycota</taxon>
        <taxon>Pezizomycotina</taxon>
        <taxon>Eurotiomycetes</taxon>
        <taxon>Eurotiomycetidae</taxon>
        <taxon>Eurotiales</taxon>
        <taxon>Aspergillaceae</taxon>
        <taxon>Penicillium</taxon>
    </lineage>
</organism>
<dbReference type="Proteomes" id="UP001227192">
    <property type="component" value="Unassembled WGS sequence"/>
</dbReference>
<feature type="region of interest" description="Disordered" evidence="1">
    <location>
        <begin position="216"/>
        <end position="248"/>
    </location>
</feature>
<reference evidence="2" key="2">
    <citation type="journal article" date="2016" name="Fungal Biol.">
        <title>Ochratoxin A production by Penicillium thymicola.</title>
        <authorList>
            <person name="Nguyen H.D.T."/>
            <person name="McMullin D.R."/>
            <person name="Ponomareva E."/>
            <person name="Riley R."/>
            <person name="Pomraning K.R."/>
            <person name="Baker S.E."/>
            <person name="Seifert K.A."/>
        </authorList>
    </citation>
    <scope>NUCLEOTIDE SEQUENCE</scope>
    <source>
        <strain evidence="2">DAOM 180753</strain>
    </source>
</reference>
<evidence type="ECO:0000313" key="3">
    <source>
        <dbReference type="Proteomes" id="UP001227192"/>
    </source>
</evidence>
<reference evidence="2" key="1">
    <citation type="submission" date="2015-06" db="EMBL/GenBank/DDBJ databases">
        <authorList>
            <person name="Nguyen H."/>
        </authorList>
    </citation>
    <scope>NUCLEOTIDE SEQUENCE</scope>
    <source>
        <strain evidence="2">DAOM 180753</strain>
    </source>
</reference>
<feature type="region of interest" description="Disordered" evidence="1">
    <location>
        <begin position="270"/>
        <end position="307"/>
    </location>
</feature>
<name>A0AAI9TBL2_PENTH</name>
<feature type="compositionally biased region" description="Acidic residues" evidence="1">
    <location>
        <begin position="112"/>
        <end position="135"/>
    </location>
</feature>
<dbReference type="EMBL" id="LACB01000382">
    <property type="protein sequence ID" value="KAJ9483954.1"/>
    <property type="molecule type" value="Genomic_DNA"/>
</dbReference>
<evidence type="ECO:0000313" key="2">
    <source>
        <dbReference type="EMBL" id="KAJ9483954.1"/>
    </source>
</evidence>
<proteinExistence type="predicted"/>
<feature type="compositionally biased region" description="Basic and acidic residues" evidence="1">
    <location>
        <begin position="74"/>
        <end position="111"/>
    </location>
</feature>
<accession>A0AAI9TBL2</accession>